<keyword evidence="3" id="KW-1185">Reference proteome</keyword>
<evidence type="ECO:0000256" key="1">
    <source>
        <dbReference type="SAM" id="MobiDB-lite"/>
    </source>
</evidence>
<gene>
    <name evidence="2" type="ORF">CSSPTR1EN2_LOCUS20639</name>
</gene>
<dbReference type="Proteomes" id="UP001497512">
    <property type="component" value="Chromosome 7"/>
</dbReference>
<protein>
    <submittedName>
        <fullName evidence="2">Uncharacterized protein</fullName>
    </submittedName>
</protein>
<reference evidence="2" key="1">
    <citation type="submission" date="2024-02" db="EMBL/GenBank/DDBJ databases">
        <authorList>
            <consortium name="ELIXIR-Norway"/>
            <consortium name="Elixir Norway"/>
        </authorList>
    </citation>
    <scope>NUCLEOTIDE SEQUENCE</scope>
</reference>
<evidence type="ECO:0000313" key="3">
    <source>
        <dbReference type="Proteomes" id="UP001497512"/>
    </source>
</evidence>
<evidence type="ECO:0000313" key="2">
    <source>
        <dbReference type="EMBL" id="CAK9231460.1"/>
    </source>
</evidence>
<feature type="region of interest" description="Disordered" evidence="1">
    <location>
        <begin position="125"/>
        <end position="153"/>
    </location>
</feature>
<accession>A0ABP0UXR1</accession>
<proteinExistence type="predicted"/>
<name>A0ABP0UXR1_9BRYO</name>
<dbReference type="EMBL" id="OZ019899">
    <property type="protein sequence ID" value="CAK9231460.1"/>
    <property type="molecule type" value="Genomic_DNA"/>
</dbReference>
<sequence>MCSVRELWVTYEILYARKVTVELVHSNHGSVGASTNVLLPAGGPPVKATLGASAKREIVFQSTVSDDKETRFALRVLHVFYNSTGELVEIEPHTRFNATLITRSNNGEQDIIAPQFHLGGLFLKPPGEKQGESSGEDLVCLDIVGSSPDDEED</sequence>
<organism evidence="2 3">
    <name type="scientific">Sphagnum troendelagicum</name>
    <dbReference type="NCBI Taxonomy" id="128251"/>
    <lineage>
        <taxon>Eukaryota</taxon>
        <taxon>Viridiplantae</taxon>
        <taxon>Streptophyta</taxon>
        <taxon>Embryophyta</taxon>
        <taxon>Bryophyta</taxon>
        <taxon>Sphagnophytina</taxon>
        <taxon>Sphagnopsida</taxon>
        <taxon>Sphagnales</taxon>
        <taxon>Sphagnaceae</taxon>
        <taxon>Sphagnum</taxon>
    </lineage>
</organism>